<keyword evidence="1" id="KW-0812">Transmembrane</keyword>
<keyword evidence="3" id="KW-1185">Reference proteome</keyword>
<accession>A0A392UTY1</accession>
<sequence>MSGRCNQSYAGADSGWWLVGGPWWWVSLPLGSLFLGVYR</sequence>
<organism evidence="2 3">
    <name type="scientific">Trifolium medium</name>
    <dbReference type="NCBI Taxonomy" id="97028"/>
    <lineage>
        <taxon>Eukaryota</taxon>
        <taxon>Viridiplantae</taxon>
        <taxon>Streptophyta</taxon>
        <taxon>Embryophyta</taxon>
        <taxon>Tracheophyta</taxon>
        <taxon>Spermatophyta</taxon>
        <taxon>Magnoliopsida</taxon>
        <taxon>eudicotyledons</taxon>
        <taxon>Gunneridae</taxon>
        <taxon>Pentapetalae</taxon>
        <taxon>rosids</taxon>
        <taxon>fabids</taxon>
        <taxon>Fabales</taxon>
        <taxon>Fabaceae</taxon>
        <taxon>Papilionoideae</taxon>
        <taxon>50 kb inversion clade</taxon>
        <taxon>NPAAA clade</taxon>
        <taxon>Hologalegina</taxon>
        <taxon>IRL clade</taxon>
        <taxon>Trifolieae</taxon>
        <taxon>Trifolium</taxon>
    </lineage>
</organism>
<evidence type="ECO:0000313" key="3">
    <source>
        <dbReference type="Proteomes" id="UP000265520"/>
    </source>
</evidence>
<reference evidence="2 3" key="1">
    <citation type="journal article" date="2018" name="Front. Plant Sci.">
        <title>Red Clover (Trifolium pratense) and Zigzag Clover (T. medium) - A Picture of Genomic Similarities and Differences.</title>
        <authorList>
            <person name="Dluhosova J."/>
            <person name="Istvanek J."/>
            <person name="Nedelnik J."/>
            <person name="Repkova J."/>
        </authorList>
    </citation>
    <scope>NUCLEOTIDE SEQUENCE [LARGE SCALE GENOMIC DNA]</scope>
    <source>
        <strain evidence="3">cv. 10/8</strain>
        <tissue evidence="2">Leaf</tissue>
    </source>
</reference>
<feature type="transmembrane region" description="Helical" evidence="1">
    <location>
        <begin position="16"/>
        <end position="38"/>
    </location>
</feature>
<name>A0A392UTY1_9FABA</name>
<evidence type="ECO:0000313" key="2">
    <source>
        <dbReference type="EMBL" id="MCI75800.1"/>
    </source>
</evidence>
<evidence type="ECO:0000256" key="1">
    <source>
        <dbReference type="SAM" id="Phobius"/>
    </source>
</evidence>
<protein>
    <submittedName>
        <fullName evidence="2">Uncharacterized protein</fullName>
    </submittedName>
</protein>
<keyword evidence="1" id="KW-0472">Membrane</keyword>
<keyword evidence="1" id="KW-1133">Transmembrane helix</keyword>
<dbReference type="EMBL" id="LXQA010891305">
    <property type="protein sequence ID" value="MCI75800.1"/>
    <property type="molecule type" value="Genomic_DNA"/>
</dbReference>
<proteinExistence type="predicted"/>
<dbReference type="AlphaFoldDB" id="A0A392UTY1"/>
<comment type="caution">
    <text evidence="2">The sequence shown here is derived from an EMBL/GenBank/DDBJ whole genome shotgun (WGS) entry which is preliminary data.</text>
</comment>
<dbReference type="Proteomes" id="UP000265520">
    <property type="component" value="Unassembled WGS sequence"/>
</dbReference>